<name>A0A2C6KCP7_9APIC</name>
<feature type="compositionally biased region" description="Basic and acidic residues" evidence="2">
    <location>
        <begin position="18"/>
        <end position="29"/>
    </location>
</feature>
<dbReference type="RefSeq" id="XP_067920157.1">
    <property type="nucleotide sequence ID" value="XM_068067870.1"/>
</dbReference>
<dbReference type="EMBL" id="MIGC01004141">
    <property type="protein sequence ID" value="PHJ18450.1"/>
    <property type="molecule type" value="Genomic_DNA"/>
</dbReference>
<organism evidence="3 4">
    <name type="scientific">Cystoisospora suis</name>
    <dbReference type="NCBI Taxonomy" id="483139"/>
    <lineage>
        <taxon>Eukaryota</taxon>
        <taxon>Sar</taxon>
        <taxon>Alveolata</taxon>
        <taxon>Apicomplexa</taxon>
        <taxon>Conoidasida</taxon>
        <taxon>Coccidia</taxon>
        <taxon>Eucoccidiorida</taxon>
        <taxon>Eimeriorina</taxon>
        <taxon>Sarcocystidae</taxon>
        <taxon>Cystoisospora</taxon>
    </lineage>
</organism>
<feature type="compositionally biased region" description="Polar residues" evidence="2">
    <location>
        <begin position="1623"/>
        <end position="1646"/>
    </location>
</feature>
<feature type="coiled-coil region" evidence="1">
    <location>
        <begin position="235"/>
        <end position="276"/>
    </location>
</feature>
<feature type="compositionally biased region" description="Basic and acidic residues" evidence="2">
    <location>
        <begin position="899"/>
        <end position="920"/>
    </location>
</feature>
<evidence type="ECO:0000256" key="2">
    <source>
        <dbReference type="SAM" id="MobiDB-lite"/>
    </source>
</evidence>
<feature type="compositionally biased region" description="Basic and acidic residues" evidence="2">
    <location>
        <begin position="1610"/>
        <end position="1619"/>
    </location>
</feature>
<feature type="region of interest" description="Disordered" evidence="2">
    <location>
        <begin position="789"/>
        <end position="973"/>
    </location>
</feature>
<feature type="compositionally biased region" description="Basic and acidic residues" evidence="2">
    <location>
        <begin position="942"/>
        <end position="956"/>
    </location>
</feature>
<feature type="region of interest" description="Disordered" evidence="2">
    <location>
        <begin position="95"/>
        <end position="142"/>
    </location>
</feature>
<feature type="region of interest" description="Disordered" evidence="2">
    <location>
        <begin position="1493"/>
        <end position="1561"/>
    </location>
</feature>
<feature type="region of interest" description="Disordered" evidence="2">
    <location>
        <begin position="1388"/>
        <end position="1414"/>
    </location>
</feature>
<feature type="region of interest" description="Disordered" evidence="2">
    <location>
        <begin position="1939"/>
        <end position="1960"/>
    </location>
</feature>
<evidence type="ECO:0000313" key="3">
    <source>
        <dbReference type="EMBL" id="PHJ18450.1"/>
    </source>
</evidence>
<feature type="compositionally biased region" description="Basic and acidic residues" evidence="2">
    <location>
        <begin position="1665"/>
        <end position="1680"/>
    </location>
</feature>
<feature type="compositionally biased region" description="Basic and acidic residues" evidence="2">
    <location>
        <begin position="804"/>
        <end position="815"/>
    </location>
</feature>
<feature type="region of interest" description="Disordered" evidence="2">
    <location>
        <begin position="1972"/>
        <end position="2035"/>
    </location>
</feature>
<dbReference type="GeneID" id="94431081"/>
<gene>
    <name evidence="3" type="ORF">CSUI_007726</name>
</gene>
<feature type="compositionally biased region" description="Basic and acidic residues" evidence="2">
    <location>
        <begin position="103"/>
        <end position="114"/>
    </location>
</feature>
<protein>
    <submittedName>
        <fullName evidence="3">Uncharacterized protein</fullName>
    </submittedName>
</protein>
<evidence type="ECO:0000256" key="1">
    <source>
        <dbReference type="SAM" id="Coils"/>
    </source>
</evidence>
<dbReference type="OrthoDB" id="330928at2759"/>
<evidence type="ECO:0000313" key="4">
    <source>
        <dbReference type="Proteomes" id="UP000221165"/>
    </source>
</evidence>
<feature type="compositionally biased region" description="Low complexity" evidence="2">
    <location>
        <begin position="880"/>
        <end position="889"/>
    </location>
</feature>
<keyword evidence="1" id="KW-0175">Coiled coil</keyword>
<sequence length="2116" mass="237441">MHRSPMQEATLLPGRSSHTQETRSPRTPEVENPVTGARREAGGWGLGRQSDEELAQRFSAGARLSGFYSENSAEAPGFKKRDNVEFFVPYSVTTFRSRQQQHRNREQERPKDNDAGGEGRGVSSSCGLWDETESDDTQLGEVSDAASVSTAAPPEIATNPLPGLVGSLCRQTDDLNDELDHLIRALLLYNKRASLSAPSDDYPDEASAVAAALATVKQQHQADLERIQEARLRDRAKSDVQIAKLQGQVQHLQAECKELQESLTEKELSYRRLQAHIKALQAVRHQKAPAESEADVLYASLLLQPDEVQGPLDEDNEVTTLTQTCQRLAQNVGVGLRGKKLKEPGSVPESPADFLKTEFELKLQSLRSLKGSHAPALHEWLRLFVSAWKTLQTRLKSVAIPEKSTEKVLQLAKEKLEKERALTFKALIQVQQESLRVMKQVFETPWRAEELAKENKEKDQQICSLEKDLHEVQADNATLAKELKRRGQIIEELGDNKRTLSAELGLCRADLDNRFEELLQKRAKLRVTQEALHETTQCLEAATTELRETEQSLEGVVAKQRSTERLLEEARVDLSDKEDLLDAFQKDLEKFEKANAQLTDALNATRAELAETTIELHAERLAASQERSQEVQEWRRRHKQVEENLLEALKRQRGRPDKASLRHRFRIRAQPISKSTARRVFGRFRARLYLSHLSSRSRGLRLARSVEEAGEKEKLIGPESAEALRRLEKTWGSILVTVDRVEKQVHAVYSSRRSYTVFSRELRGLDKILGGLRPRYEKAQAAFQLLKERAQGRTSGSRRGAGVGRKERNNEEVVRPRKAKAPRGWGKASRKLAEVKKAGKKANSTAASRSEAHVNPATRGQKRLGFKEEPRPCPHRRRVSSSLVSVLSNTEEDEEQEELISKSEELRLDRGRQKTNEETTRALPVNSAVAEGSSELSGSRSLSEREYAEDSGESRRSAGSLSSSEGGLGEGRRIRVFNRARGAGRKRSFSSASFTGCDSFRLSRGNRYSQRTRSCSPDSGVNTYALGGKERFQVSENEAMEGVELSREVKRLEGELRRSQAIIKKIEETLMVPQDYFKKMRDLTEENVRLNLLICSLRADIERGKQQRKELETLRQAGVDYSKFQVETEKRIRDLEKQLRREVAAAGRATGASAVVAKETITSKHLENMRIEHQLEIQTLKDMNALEMERLRQNHDREISVLQQAIQSIKDNAALEYKKKAQLLQLQQEAAIEKIRCDFESQIRDLRQEYDRELQGKQMEKTEALSRAEVGQQAALAEAAKDYNRKLKEVEKHYEKRLLEHQVNTVKERDELIARFKAKLTKLTTELEEEKTAAQKCRETHEVRHAEAKRQIAELERQLRAESLEKDELREAVERQTARADNFQEELGTARRQGRGSVAPLSDHACQAGPEVRSRGTQVEDTVFEYIRECTEILQEATNNGAEAAPSSMADIMNDRQELPSGPVKWIRSEGNFLTKPPDRVWAASCLEEEKRSGQKSLFSSDDEEESARKDESSGTNREKDLNTTSKKDYSLEVGDHRSVKLLGNADRIHSDSDKEDASFDKEDALFRKVAAVALRAKSRSLEPTACTRARGRAVSTEKDAPSLNACSKEAADSREPRRVPKTPSSVRYPSSARTSFPSAASTPISSLFERLKDNQRSVPQPRQSPHEARMQSSESEVRSDVSPFDSLRARALETLHRARPKDQRADSFSTLANRSRGEKRSEQGAGSTEGEGLRKGEAVTPTSGSADSLAEPNSPRRQASVKSLDAQLFGQRESHGTPSGLAKEEGTEQLLGATRRDTERIQEGLLTAAEEAETKSFRAKEETEILRLLQQAGEHSEADLREADASDLSRQSRGILARTDISLISRTLDADLRKLRERARAPHYSIPEGRGIADRRQSAPRSSIVPHRDLPVRNEDCGIRSARLSNSRGWHAALDAWKGAPGSSGGPSEYSTGLSRNGRTEGVNIGGVLRHETQGSDRESYLTRSDCRPGGGWTRRPSATDRKERVYNTDGDVKWSQTGPQGERREDEAADGQRSTSLFQTLSGTAHQINLERNAVRYGVREIVRRNKQPAINSHADPAEKMKVSIAEQMKVSPPATDVTSAVENARLHDILFPP</sequence>
<comment type="caution">
    <text evidence="3">The sequence shown here is derived from an EMBL/GenBank/DDBJ whole genome shotgun (WGS) entry which is preliminary data.</text>
</comment>
<feature type="region of interest" description="Disordered" evidence="2">
    <location>
        <begin position="1578"/>
        <end position="1797"/>
    </location>
</feature>
<proteinExistence type="predicted"/>
<accession>A0A2C6KCP7</accession>
<feature type="compositionally biased region" description="Basic and acidic residues" evidence="2">
    <location>
        <begin position="1507"/>
        <end position="1539"/>
    </location>
</feature>
<feature type="compositionally biased region" description="Basic and acidic residues" evidence="2">
    <location>
        <begin position="1547"/>
        <end position="1561"/>
    </location>
</feature>
<feature type="compositionally biased region" description="Basic and acidic residues" evidence="2">
    <location>
        <begin position="1972"/>
        <end position="1988"/>
    </location>
</feature>
<reference evidence="3 4" key="1">
    <citation type="journal article" date="2017" name="Int. J. Parasitol.">
        <title>The genome of the protozoan parasite Cystoisospora suis and a reverse vaccinology approach to identify vaccine candidates.</title>
        <authorList>
            <person name="Palmieri N."/>
            <person name="Shrestha A."/>
            <person name="Ruttkowski B."/>
            <person name="Beck T."/>
            <person name="Vogl C."/>
            <person name="Tomley F."/>
            <person name="Blake D.P."/>
            <person name="Joachim A."/>
        </authorList>
    </citation>
    <scope>NUCLEOTIDE SEQUENCE [LARGE SCALE GENOMIC DNA]</scope>
    <source>
        <strain evidence="3 4">Wien I</strain>
    </source>
</reference>
<dbReference type="Proteomes" id="UP000221165">
    <property type="component" value="Unassembled WGS sequence"/>
</dbReference>
<keyword evidence="4" id="KW-1185">Reference proteome</keyword>
<feature type="compositionally biased region" description="Basic and acidic residues" evidence="2">
    <location>
        <begin position="1999"/>
        <end position="2014"/>
    </location>
</feature>
<dbReference type="VEuPathDB" id="ToxoDB:CSUI_007726"/>
<feature type="compositionally biased region" description="Low complexity" evidence="2">
    <location>
        <begin position="931"/>
        <end position="941"/>
    </location>
</feature>
<feature type="compositionally biased region" description="Basic and acidic residues" evidence="2">
    <location>
        <begin position="1688"/>
        <end position="1706"/>
    </location>
</feature>
<feature type="region of interest" description="Disordered" evidence="2">
    <location>
        <begin position="1"/>
        <end position="52"/>
    </location>
</feature>
<feature type="coiled-coil region" evidence="1">
    <location>
        <begin position="508"/>
        <end position="651"/>
    </location>
</feature>